<name>A0AAU9NX44_9ASTR</name>
<dbReference type="PANTHER" id="PTHR32278:SF149">
    <property type="entry name" value="PHLOEM PROTEIN"/>
    <property type="match status" value="1"/>
</dbReference>
<protein>
    <submittedName>
        <fullName evidence="1">Uncharacterized protein</fullName>
    </submittedName>
</protein>
<dbReference type="EMBL" id="CAKMRJ010005412">
    <property type="protein sequence ID" value="CAH1442269.1"/>
    <property type="molecule type" value="Genomic_DNA"/>
</dbReference>
<accession>A0AAU9NX44</accession>
<dbReference type="InterPro" id="IPR025886">
    <property type="entry name" value="PP2-like"/>
</dbReference>
<sequence>MKIELCRFLNHKKDTRLEFLLESFSRCYCGRRVVYVEGIEFQAINNVKHDEEIKVLKETQQVLKSNSNVDQVQQLLPTSEEVEKVISLKEKNKKKHYMLLAKEALYESSNAKLFNSIDSTQSRSQEEVLELISQQVFRIKCKIESQRLSPDTEYTCSLVFRLSENCLGLHCPVIVRELSHRKKKNTRIIYFRSPSLCNVNDSDQVPEEREDGWMEVNVWQFNSSNKLRDDCVSINLKLISYEGTMSGLIISNLEFRPI</sequence>
<evidence type="ECO:0000313" key="1">
    <source>
        <dbReference type="EMBL" id="CAH1442269.1"/>
    </source>
</evidence>
<organism evidence="1 2">
    <name type="scientific">Lactuca virosa</name>
    <dbReference type="NCBI Taxonomy" id="75947"/>
    <lineage>
        <taxon>Eukaryota</taxon>
        <taxon>Viridiplantae</taxon>
        <taxon>Streptophyta</taxon>
        <taxon>Embryophyta</taxon>
        <taxon>Tracheophyta</taxon>
        <taxon>Spermatophyta</taxon>
        <taxon>Magnoliopsida</taxon>
        <taxon>eudicotyledons</taxon>
        <taxon>Gunneridae</taxon>
        <taxon>Pentapetalae</taxon>
        <taxon>asterids</taxon>
        <taxon>campanulids</taxon>
        <taxon>Asterales</taxon>
        <taxon>Asteraceae</taxon>
        <taxon>Cichorioideae</taxon>
        <taxon>Cichorieae</taxon>
        <taxon>Lactucinae</taxon>
        <taxon>Lactuca</taxon>
    </lineage>
</organism>
<dbReference type="Pfam" id="PF14299">
    <property type="entry name" value="PP2"/>
    <property type="match status" value="1"/>
</dbReference>
<proteinExistence type="predicted"/>
<keyword evidence="2" id="KW-1185">Reference proteome</keyword>
<dbReference type="PANTHER" id="PTHR32278">
    <property type="entry name" value="F-BOX DOMAIN-CONTAINING PROTEIN"/>
    <property type="match status" value="1"/>
</dbReference>
<comment type="caution">
    <text evidence="1">The sequence shown here is derived from an EMBL/GenBank/DDBJ whole genome shotgun (WGS) entry which is preliminary data.</text>
</comment>
<gene>
    <name evidence="1" type="ORF">LVIROSA_LOCUS28268</name>
</gene>
<evidence type="ECO:0000313" key="2">
    <source>
        <dbReference type="Proteomes" id="UP001157418"/>
    </source>
</evidence>
<dbReference type="AlphaFoldDB" id="A0AAU9NX44"/>
<dbReference type="Proteomes" id="UP001157418">
    <property type="component" value="Unassembled WGS sequence"/>
</dbReference>
<reference evidence="1 2" key="1">
    <citation type="submission" date="2022-01" db="EMBL/GenBank/DDBJ databases">
        <authorList>
            <person name="Xiong W."/>
            <person name="Schranz E."/>
        </authorList>
    </citation>
    <scope>NUCLEOTIDE SEQUENCE [LARGE SCALE GENOMIC DNA]</scope>
</reference>